<dbReference type="InterPro" id="IPR025662">
    <property type="entry name" value="Sigma_54_int_dom_ATP-bd_1"/>
</dbReference>
<dbReference type="KEGG" id="acaf:CA12_23800"/>
<dbReference type="SUPFAM" id="SSF46689">
    <property type="entry name" value="Homeodomain-like"/>
    <property type="match status" value="1"/>
</dbReference>
<sequence>MSNATPGPAPLRVLCVDDEPGIRFVYENEVPLIAEGSVTVVADGVKAIAALDAAVAEGKPYDAALIDLRMPGGVDGWGVADHLNNVSPNTKFVICTGHGDLPEAKRAMEYGALRFLEKPLQMPELGEAFAHIRELKALEQWPEEDRPKPVKLKTDDRDFIGSTPAMLALKKKIAKFAPTDASVLILGETGTGKEVVAKAIHASSKRAGGPFVAVNCGALPEHLVESEFFGHRKGAFTGADQPRKGLFEAADGGTLFLDELGELPKPMQVKLLRFLESSEIRRVGENETFTVDVRIVCATNKDLDEMARDGEFREDLIYRVNTFELDLPPLRERAEDIPALCSFLLSRLAGKRVGEEAISPRAMDLLQSHEWSGNVRELANALEHASILAEGQIQPEDLPTPVTRRSVAGNVGLKLANTGDFEGYANAPAPTYGDVPKTLREIEQEVILHTLDRHDGDKPATAKELGIALKTLYNKLNAYEAKRAAG</sequence>
<dbReference type="FunFam" id="3.40.50.300:FF:000006">
    <property type="entry name" value="DNA-binding transcriptional regulator NtrC"/>
    <property type="match status" value="1"/>
</dbReference>
<dbReference type="GO" id="GO:0006355">
    <property type="term" value="P:regulation of DNA-templated transcription"/>
    <property type="evidence" value="ECO:0007669"/>
    <property type="project" value="InterPro"/>
</dbReference>
<dbReference type="SMART" id="SM00382">
    <property type="entry name" value="AAA"/>
    <property type="match status" value="1"/>
</dbReference>
<dbReference type="AlphaFoldDB" id="A0A517PA82"/>
<dbReference type="GO" id="GO:0000160">
    <property type="term" value="P:phosphorelay signal transduction system"/>
    <property type="evidence" value="ECO:0007669"/>
    <property type="project" value="InterPro"/>
</dbReference>
<feature type="modified residue" description="4-aspartylphosphate" evidence="5">
    <location>
        <position position="67"/>
    </location>
</feature>
<dbReference type="RefSeq" id="WP_145359125.1">
    <property type="nucleotide sequence ID" value="NZ_CP036265.1"/>
</dbReference>
<dbReference type="Pfam" id="PF25601">
    <property type="entry name" value="AAA_lid_14"/>
    <property type="match status" value="1"/>
</dbReference>
<evidence type="ECO:0000313" key="8">
    <source>
        <dbReference type="EMBL" id="QDT16279.1"/>
    </source>
</evidence>
<dbReference type="PROSITE" id="PS00675">
    <property type="entry name" value="SIGMA54_INTERACT_1"/>
    <property type="match status" value="1"/>
</dbReference>
<proteinExistence type="predicted"/>
<dbReference type="Pfam" id="PF00072">
    <property type="entry name" value="Response_reg"/>
    <property type="match status" value="1"/>
</dbReference>
<dbReference type="Gene3D" id="3.40.50.300">
    <property type="entry name" value="P-loop containing nucleotide triphosphate hydrolases"/>
    <property type="match status" value="1"/>
</dbReference>
<dbReference type="InterPro" id="IPR009057">
    <property type="entry name" value="Homeodomain-like_sf"/>
</dbReference>
<dbReference type="InterPro" id="IPR027417">
    <property type="entry name" value="P-loop_NTPase"/>
</dbReference>
<dbReference type="InterPro" id="IPR003593">
    <property type="entry name" value="AAA+_ATPase"/>
</dbReference>
<dbReference type="SUPFAM" id="SSF52172">
    <property type="entry name" value="CheY-like"/>
    <property type="match status" value="1"/>
</dbReference>
<dbReference type="PROSITE" id="PS00676">
    <property type="entry name" value="SIGMA54_INTERACT_2"/>
    <property type="match status" value="1"/>
</dbReference>
<reference evidence="8 9" key="1">
    <citation type="submission" date="2019-02" db="EMBL/GenBank/DDBJ databases">
        <title>Deep-cultivation of Planctomycetes and their phenomic and genomic characterization uncovers novel biology.</title>
        <authorList>
            <person name="Wiegand S."/>
            <person name="Jogler M."/>
            <person name="Boedeker C."/>
            <person name="Pinto D."/>
            <person name="Vollmers J."/>
            <person name="Rivas-Marin E."/>
            <person name="Kohn T."/>
            <person name="Peeters S.H."/>
            <person name="Heuer A."/>
            <person name="Rast P."/>
            <person name="Oberbeckmann S."/>
            <person name="Bunk B."/>
            <person name="Jeske O."/>
            <person name="Meyerdierks A."/>
            <person name="Storesund J.E."/>
            <person name="Kallscheuer N."/>
            <person name="Luecker S."/>
            <person name="Lage O.M."/>
            <person name="Pohl T."/>
            <person name="Merkel B.J."/>
            <person name="Hornburger P."/>
            <person name="Mueller R.-W."/>
            <person name="Bruemmer F."/>
            <person name="Labrenz M."/>
            <person name="Spormann A.M."/>
            <person name="Op den Camp H."/>
            <person name="Overmann J."/>
            <person name="Amann R."/>
            <person name="Jetten M.S.M."/>
            <person name="Mascher T."/>
            <person name="Medema M.H."/>
            <person name="Devos D.P."/>
            <person name="Kaster A.-K."/>
            <person name="Ovreas L."/>
            <person name="Rohde M."/>
            <person name="Galperin M.Y."/>
            <person name="Jogler C."/>
        </authorList>
    </citation>
    <scope>NUCLEOTIDE SEQUENCE [LARGE SCALE GENOMIC DNA]</scope>
    <source>
        <strain evidence="8 9">CA12</strain>
    </source>
</reference>
<evidence type="ECO:0000259" key="7">
    <source>
        <dbReference type="PROSITE" id="PS50110"/>
    </source>
</evidence>
<keyword evidence="5" id="KW-0597">Phosphoprotein</keyword>
<feature type="domain" description="Response regulatory" evidence="7">
    <location>
        <begin position="12"/>
        <end position="133"/>
    </location>
</feature>
<dbReference type="InterPro" id="IPR002078">
    <property type="entry name" value="Sigma_54_int"/>
</dbReference>
<dbReference type="PROSITE" id="PS50045">
    <property type="entry name" value="SIGMA54_INTERACT_4"/>
    <property type="match status" value="1"/>
</dbReference>
<dbReference type="InterPro" id="IPR011006">
    <property type="entry name" value="CheY-like_superfamily"/>
</dbReference>
<evidence type="ECO:0000256" key="2">
    <source>
        <dbReference type="ARBA" id="ARBA00022840"/>
    </source>
</evidence>
<dbReference type="Proteomes" id="UP000318741">
    <property type="component" value="Chromosome"/>
</dbReference>
<dbReference type="OrthoDB" id="9807827at2"/>
<gene>
    <name evidence="8" type="primary">zraR_3</name>
    <name evidence="8" type="ORF">CA12_23800</name>
</gene>
<dbReference type="PROSITE" id="PS50110">
    <property type="entry name" value="RESPONSE_REGULATORY"/>
    <property type="match status" value="1"/>
</dbReference>
<keyword evidence="3" id="KW-0805">Transcription regulation</keyword>
<dbReference type="SUPFAM" id="SSF52540">
    <property type="entry name" value="P-loop containing nucleoside triphosphate hydrolases"/>
    <property type="match status" value="1"/>
</dbReference>
<protein>
    <submittedName>
        <fullName evidence="8">Transcriptional regulatory protein ZraR</fullName>
    </submittedName>
</protein>
<evidence type="ECO:0000256" key="3">
    <source>
        <dbReference type="ARBA" id="ARBA00023015"/>
    </source>
</evidence>
<dbReference type="InterPro" id="IPR001789">
    <property type="entry name" value="Sig_transdc_resp-reg_receiver"/>
</dbReference>
<evidence type="ECO:0000313" key="9">
    <source>
        <dbReference type="Proteomes" id="UP000318741"/>
    </source>
</evidence>
<evidence type="ECO:0000256" key="4">
    <source>
        <dbReference type="ARBA" id="ARBA00023163"/>
    </source>
</evidence>
<dbReference type="InterPro" id="IPR058031">
    <property type="entry name" value="AAA_lid_NorR"/>
</dbReference>
<evidence type="ECO:0000259" key="6">
    <source>
        <dbReference type="PROSITE" id="PS50045"/>
    </source>
</evidence>
<dbReference type="EMBL" id="CP036265">
    <property type="protein sequence ID" value="QDT16279.1"/>
    <property type="molecule type" value="Genomic_DNA"/>
</dbReference>
<keyword evidence="9" id="KW-1185">Reference proteome</keyword>
<keyword evidence="2" id="KW-0067">ATP-binding</keyword>
<keyword evidence="4" id="KW-0804">Transcription</keyword>
<dbReference type="CDD" id="cd00156">
    <property type="entry name" value="REC"/>
    <property type="match status" value="1"/>
</dbReference>
<dbReference type="Pfam" id="PF02954">
    <property type="entry name" value="HTH_8"/>
    <property type="match status" value="1"/>
</dbReference>
<dbReference type="GO" id="GO:0005524">
    <property type="term" value="F:ATP binding"/>
    <property type="evidence" value="ECO:0007669"/>
    <property type="project" value="UniProtKB-KW"/>
</dbReference>
<accession>A0A517PA82</accession>
<keyword evidence="1" id="KW-0547">Nucleotide-binding</keyword>
<organism evidence="8 9">
    <name type="scientific">Alienimonas californiensis</name>
    <dbReference type="NCBI Taxonomy" id="2527989"/>
    <lineage>
        <taxon>Bacteria</taxon>
        <taxon>Pseudomonadati</taxon>
        <taxon>Planctomycetota</taxon>
        <taxon>Planctomycetia</taxon>
        <taxon>Planctomycetales</taxon>
        <taxon>Planctomycetaceae</taxon>
        <taxon>Alienimonas</taxon>
    </lineage>
</organism>
<dbReference type="Gene3D" id="1.10.10.60">
    <property type="entry name" value="Homeodomain-like"/>
    <property type="match status" value="1"/>
</dbReference>
<dbReference type="PANTHER" id="PTHR32071:SF100">
    <property type="entry name" value="RESPONSE REGULATOR PROTEIN PILR"/>
    <property type="match status" value="1"/>
</dbReference>
<feature type="domain" description="Sigma-54 factor interaction" evidence="6">
    <location>
        <begin position="159"/>
        <end position="387"/>
    </location>
</feature>
<dbReference type="Pfam" id="PF00158">
    <property type="entry name" value="Sigma54_activat"/>
    <property type="match status" value="1"/>
</dbReference>
<dbReference type="InterPro" id="IPR002197">
    <property type="entry name" value="HTH_Fis"/>
</dbReference>
<dbReference type="Gene3D" id="3.40.50.2300">
    <property type="match status" value="1"/>
</dbReference>
<name>A0A517PA82_9PLAN</name>
<dbReference type="GO" id="GO:0043565">
    <property type="term" value="F:sequence-specific DNA binding"/>
    <property type="evidence" value="ECO:0007669"/>
    <property type="project" value="InterPro"/>
</dbReference>
<evidence type="ECO:0000256" key="5">
    <source>
        <dbReference type="PROSITE-ProRule" id="PRU00169"/>
    </source>
</evidence>
<dbReference type="InterPro" id="IPR025943">
    <property type="entry name" value="Sigma_54_int_dom_ATP-bd_2"/>
</dbReference>
<dbReference type="SMART" id="SM00448">
    <property type="entry name" value="REC"/>
    <property type="match status" value="1"/>
</dbReference>
<dbReference type="CDD" id="cd00009">
    <property type="entry name" value="AAA"/>
    <property type="match status" value="1"/>
</dbReference>
<evidence type="ECO:0000256" key="1">
    <source>
        <dbReference type="ARBA" id="ARBA00022741"/>
    </source>
</evidence>
<dbReference type="PANTHER" id="PTHR32071">
    <property type="entry name" value="TRANSCRIPTIONAL REGULATORY PROTEIN"/>
    <property type="match status" value="1"/>
</dbReference>
<dbReference type="Gene3D" id="1.10.8.60">
    <property type="match status" value="1"/>
</dbReference>